<name>A0A649VAR4_9CAUD</name>
<organism evidence="1 2">
    <name type="scientific">Microbacterium phage Ariadne</name>
    <dbReference type="NCBI Taxonomy" id="2656546"/>
    <lineage>
        <taxon>Viruses</taxon>
        <taxon>Duplodnaviria</taxon>
        <taxon>Heunggongvirae</taxon>
        <taxon>Uroviricota</taxon>
        <taxon>Caudoviricetes</taxon>
        <taxon>Hodgkinviridae</taxon>
        <taxon>Metamorphoovirus</taxon>
        <taxon>Metamorphoovirus ariadne</taxon>
    </lineage>
</organism>
<dbReference type="EMBL" id="MN585986">
    <property type="protein sequence ID" value="QGJ89440.1"/>
    <property type="molecule type" value="Genomic_DNA"/>
</dbReference>
<dbReference type="Proteomes" id="UP000424003">
    <property type="component" value="Segment"/>
</dbReference>
<evidence type="ECO:0000313" key="1">
    <source>
        <dbReference type="EMBL" id="QGJ89440.1"/>
    </source>
</evidence>
<dbReference type="KEGG" id="vg:80005544"/>
<gene>
    <name evidence="1" type="primary">36</name>
    <name evidence="1" type="ORF">PBI_ARIADNE_36</name>
</gene>
<sequence length="271" mass="28399">MALIAPTAPVVAPARTALPYGLGSVLGWRNGDRFMTGVNWVSITCDPAGGRGGPHCDPADVVGLPKEFEGERTTGEATPFIVYGHDQCNIAGGNSPEEAQQFATDHLLAREEARAEQALWTGDLGNTPNFSGANGYDAPVALGDYDTALESLGAVEQALAEQYGSLGVIHMSRLTATLLGKHLEKRGGRLYTRALDTPVVAGAGYPDGFIAGTGALIGYRGDVITSSNRTGDLLDRSDNTMYAIAEREYVIGFDPCPVVMAGITNGPVENA</sequence>
<reference evidence="1 2" key="1">
    <citation type="submission" date="2019-10" db="EMBL/GenBank/DDBJ databases">
        <authorList>
            <person name="Mahalingam V.A."/>
            <person name="Aull H.A."/>
            <person name="Garlena R.A."/>
            <person name="Russell D.A."/>
            <person name="Pope W.H."/>
            <person name="Jacobs-Sera D."/>
            <person name="Hatfull G.F."/>
        </authorList>
    </citation>
    <scope>NUCLEOTIDE SEQUENCE [LARGE SCALE GENOMIC DNA]</scope>
</reference>
<dbReference type="GeneID" id="80005544"/>
<accession>A0A649VAR4</accession>
<evidence type="ECO:0000313" key="2">
    <source>
        <dbReference type="Proteomes" id="UP000424003"/>
    </source>
</evidence>
<dbReference type="RefSeq" id="YP_010751872.1">
    <property type="nucleotide sequence ID" value="NC_073374.1"/>
</dbReference>
<proteinExistence type="predicted"/>
<protein>
    <submittedName>
        <fullName evidence="1">Uncharacterized protein</fullName>
    </submittedName>
</protein>
<keyword evidence="2" id="KW-1185">Reference proteome</keyword>